<dbReference type="InterPro" id="IPR020449">
    <property type="entry name" value="Tscrpt_reg_AraC-type_HTH"/>
</dbReference>
<dbReference type="SMART" id="SM00342">
    <property type="entry name" value="HTH_ARAC"/>
    <property type="match status" value="1"/>
</dbReference>
<evidence type="ECO:0000256" key="2">
    <source>
        <dbReference type="ARBA" id="ARBA00023125"/>
    </source>
</evidence>
<dbReference type="InterPro" id="IPR009057">
    <property type="entry name" value="Homeodomain-like_sf"/>
</dbReference>
<keyword evidence="2" id="KW-0238">DNA-binding</keyword>
<feature type="domain" description="HTH araC/xylS-type" evidence="5">
    <location>
        <begin position="259"/>
        <end position="358"/>
    </location>
</feature>
<dbReference type="Pfam" id="PF12833">
    <property type="entry name" value="HTH_18"/>
    <property type="match status" value="1"/>
</dbReference>
<dbReference type="InterPro" id="IPR018060">
    <property type="entry name" value="HTH_AraC"/>
</dbReference>
<feature type="region of interest" description="Disordered" evidence="4">
    <location>
        <begin position="1"/>
        <end position="47"/>
    </location>
</feature>
<sequence>MNGRPNHPGLMSKTDEGGSATAKPRLERRRWERKENSDGDAVAMRGPPVLKPLEFSTRDMPNEQQFGAWQSYMEAVAEYRLPDGKAPADGFPAEHVAWNLGGALIVQLRVAAHSYWRSTAKLRASPIDHWRMAILRSGRSWTEVDGHVAQNEPGKVEFRTLGHPSRGRMTDAEAVLIYLPRDLFGDSATVLDDANNVVLSDNLSRLLIDYVSSLEASLPSLVAEDLPGIVGMLRDMVITSLSSVEHKHTAEHHGVGLMERARRYIRQNLDSPDLTPESLCQELATSRTRLYQLFESSGGVLHYIRRKRLLASHAALCDPANQKLISEIAEATGFDSPANFSRAFKLEFGYSPREAREHAAAEHAAYLGTNTSEDTKNFSDWLAALGR</sequence>
<gene>
    <name evidence="6" type="ORF">OF122_13645</name>
</gene>
<evidence type="ECO:0000313" key="6">
    <source>
        <dbReference type="EMBL" id="UYQ71094.1"/>
    </source>
</evidence>
<keyword evidence="1" id="KW-0805">Transcription regulation</keyword>
<dbReference type="SUPFAM" id="SSF46689">
    <property type="entry name" value="Homeodomain-like"/>
    <property type="match status" value="1"/>
</dbReference>
<dbReference type="InterPro" id="IPR018062">
    <property type="entry name" value="HTH_AraC-typ_CS"/>
</dbReference>
<evidence type="ECO:0000259" key="5">
    <source>
        <dbReference type="PROSITE" id="PS01124"/>
    </source>
</evidence>
<dbReference type="Proteomes" id="UP001163882">
    <property type="component" value="Chromosome"/>
</dbReference>
<keyword evidence="3" id="KW-0804">Transcription</keyword>
<evidence type="ECO:0000256" key="1">
    <source>
        <dbReference type="ARBA" id="ARBA00023015"/>
    </source>
</evidence>
<proteinExistence type="predicted"/>
<evidence type="ECO:0000256" key="4">
    <source>
        <dbReference type="SAM" id="MobiDB-lite"/>
    </source>
</evidence>
<dbReference type="PROSITE" id="PS00041">
    <property type="entry name" value="HTH_ARAC_FAMILY_1"/>
    <property type="match status" value="1"/>
</dbReference>
<protein>
    <submittedName>
        <fullName evidence="6">AraC family transcriptional regulator</fullName>
    </submittedName>
</protein>
<dbReference type="EMBL" id="CP107716">
    <property type="protein sequence ID" value="UYQ71094.1"/>
    <property type="molecule type" value="Genomic_DNA"/>
</dbReference>
<keyword evidence="7" id="KW-1185">Reference proteome</keyword>
<evidence type="ECO:0000313" key="7">
    <source>
        <dbReference type="Proteomes" id="UP001163882"/>
    </source>
</evidence>
<organism evidence="6 7">
    <name type="scientific">Pelagibacterium flavum</name>
    <dbReference type="NCBI Taxonomy" id="2984530"/>
    <lineage>
        <taxon>Bacteria</taxon>
        <taxon>Pseudomonadati</taxon>
        <taxon>Pseudomonadota</taxon>
        <taxon>Alphaproteobacteria</taxon>
        <taxon>Hyphomicrobiales</taxon>
        <taxon>Devosiaceae</taxon>
        <taxon>Pelagibacterium</taxon>
    </lineage>
</organism>
<evidence type="ECO:0000256" key="3">
    <source>
        <dbReference type="ARBA" id="ARBA00023163"/>
    </source>
</evidence>
<dbReference type="InterPro" id="IPR050204">
    <property type="entry name" value="AraC_XylS_family_regulators"/>
</dbReference>
<name>A0ABY6INS4_9HYPH</name>
<dbReference type="PANTHER" id="PTHR46796">
    <property type="entry name" value="HTH-TYPE TRANSCRIPTIONAL ACTIVATOR RHAS-RELATED"/>
    <property type="match status" value="1"/>
</dbReference>
<dbReference type="Gene3D" id="1.10.10.60">
    <property type="entry name" value="Homeodomain-like"/>
    <property type="match status" value="1"/>
</dbReference>
<accession>A0ABY6INS4</accession>
<dbReference type="PANTHER" id="PTHR46796:SF6">
    <property type="entry name" value="ARAC SUBFAMILY"/>
    <property type="match status" value="1"/>
</dbReference>
<dbReference type="PRINTS" id="PR00032">
    <property type="entry name" value="HTHARAC"/>
</dbReference>
<dbReference type="PROSITE" id="PS01124">
    <property type="entry name" value="HTH_ARAC_FAMILY_2"/>
    <property type="match status" value="1"/>
</dbReference>
<reference evidence="6" key="1">
    <citation type="submission" date="2022-10" db="EMBL/GenBank/DDBJ databases">
        <title>YIM 151497 complete genome.</title>
        <authorList>
            <person name="Chen X."/>
        </authorList>
    </citation>
    <scope>NUCLEOTIDE SEQUENCE</scope>
    <source>
        <strain evidence="6">YIM 151497</strain>
    </source>
</reference>